<keyword evidence="15" id="KW-0807">Transducer</keyword>
<dbReference type="NCBIfam" id="NF002133">
    <property type="entry name" value="PRK00971.1-2"/>
    <property type="match status" value="1"/>
</dbReference>
<dbReference type="PANTHER" id="PTHR12544:SF29">
    <property type="entry name" value="GLUTAMINASE"/>
    <property type="match status" value="1"/>
</dbReference>
<comment type="catalytic activity">
    <reaction evidence="14">
        <text>L-glutamine + H2O = L-glutamate + NH4(+)</text>
        <dbReference type="Rhea" id="RHEA:15889"/>
        <dbReference type="ChEBI" id="CHEBI:15377"/>
        <dbReference type="ChEBI" id="CHEBI:28938"/>
        <dbReference type="ChEBI" id="CHEBI:29985"/>
        <dbReference type="ChEBI" id="CHEBI:58359"/>
        <dbReference type="EC" id="3.5.1.2"/>
    </reaction>
</comment>
<comment type="caution">
    <text evidence="19">The sequence shown here is derived from an EMBL/GenBank/DDBJ whole genome shotgun (WGS) entry which is preliminary data.</text>
</comment>
<dbReference type="PANTHER" id="PTHR12544">
    <property type="entry name" value="GLUTAMINASE"/>
    <property type="match status" value="1"/>
</dbReference>
<comment type="subunit">
    <text evidence="3">Homotetramer.</text>
</comment>
<keyword evidence="6" id="KW-0488">Methylation</keyword>
<dbReference type="SUPFAM" id="SSF56601">
    <property type="entry name" value="beta-lactamase/transpeptidase-like"/>
    <property type="match status" value="1"/>
</dbReference>
<dbReference type="SMART" id="SM00283">
    <property type="entry name" value="MA"/>
    <property type="match status" value="1"/>
</dbReference>
<evidence type="ECO:0000256" key="12">
    <source>
        <dbReference type="ARBA" id="ARBA00023136"/>
    </source>
</evidence>
<dbReference type="SUPFAM" id="SSF47170">
    <property type="entry name" value="Aspartate receptor, ligand-binding domain"/>
    <property type="match status" value="1"/>
</dbReference>
<proteinExistence type="inferred from homology"/>
<evidence type="ECO:0000256" key="8">
    <source>
        <dbReference type="ARBA" id="ARBA00022519"/>
    </source>
</evidence>
<keyword evidence="5" id="KW-1003">Cell membrane</keyword>
<evidence type="ECO:0000256" key="15">
    <source>
        <dbReference type="PROSITE-ProRule" id="PRU00284"/>
    </source>
</evidence>
<evidence type="ECO:0000313" key="20">
    <source>
        <dbReference type="Proteomes" id="UP000030106"/>
    </source>
</evidence>
<dbReference type="InterPro" id="IPR012338">
    <property type="entry name" value="Beta-lactam/transpept-like"/>
</dbReference>
<dbReference type="GO" id="GO:0006543">
    <property type="term" value="P:L-glutamine catabolic process"/>
    <property type="evidence" value="ECO:0007669"/>
    <property type="project" value="TreeGrafter"/>
</dbReference>
<dbReference type="EC" id="3.5.1.2" evidence="4"/>
<dbReference type="NCBIfam" id="TIGR03814">
    <property type="entry name" value="Gln_ase"/>
    <property type="match status" value="1"/>
</dbReference>
<dbReference type="SMART" id="SM00319">
    <property type="entry name" value="TarH"/>
    <property type="match status" value="1"/>
</dbReference>
<keyword evidence="12 16" id="KW-0472">Membrane</keyword>
<evidence type="ECO:0000256" key="13">
    <source>
        <dbReference type="ARBA" id="ARBA00029447"/>
    </source>
</evidence>
<organism evidence="19 20">
    <name type="scientific">Beauveria bassiana D1-5</name>
    <dbReference type="NCBI Taxonomy" id="1245745"/>
    <lineage>
        <taxon>Eukaryota</taxon>
        <taxon>Fungi</taxon>
        <taxon>Dikarya</taxon>
        <taxon>Ascomycota</taxon>
        <taxon>Pezizomycotina</taxon>
        <taxon>Sordariomycetes</taxon>
        <taxon>Hypocreomycetidae</taxon>
        <taxon>Hypocreales</taxon>
        <taxon>Cordycipitaceae</taxon>
        <taxon>Beauveria</taxon>
    </lineage>
</organism>
<dbReference type="Proteomes" id="UP000030106">
    <property type="component" value="Unassembled WGS sequence"/>
</dbReference>
<evidence type="ECO:0000256" key="7">
    <source>
        <dbReference type="ARBA" id="ARBA00022500"/>
    </source>
</evidence>
<dbReference type="GO" id="GO:0006537">
    <property type="term" value="P:glutamate biosynthetic process"/>
    <property type="evidence" value="ECO:0007669"/>
    <property type="project" value="TreeGrafter"/>
</dbReference>
<dbReference type="AlphaFoldDB" id="A0A0A2W4M6"/>
<dbReference type="Pfam" id="PF00015">
    <property type="entry name" value="MCPsignal"/>
    <property type="match status" value="1"/>
</dbReference>
<feature type="domain" description="HAMP" evidence="18">
    <location>
        <begin position="228"/>
        <end position="282"/>
    </location>
</feature>
<dbReference type="GO" id="GO:0004888">
    <property type="term" value="F:transmembrane signaling receptor activity"/>
    <property type="evidence" value="ECO:0007669"/>
    <property type="project" value="InterPro"/>
</dbReference>
<keyword evidence="11 16" id="KW-1133">Transmembrane helix</keyword>
<evidence type="ECO:0000256" key="9">
    <source>
        <dbReference type="ARBA" id="ARBA00022692"/>
    </source>
</evidence>
<dbReference type="Pfam" id="PF04960">
    <property type="entry name" value="Glutaminase"/>
    <property type="match status" value="1"/>
</dbReference>
<dbReference type="Gene3D" id="1.10.287.950">
    <property type="entry name" value="Methyl-accepting chemotaxis protein"/>
    <property type="match status" value="1"/>
</dbReference>
<sequence length="808" mass="88777">MNISQIFRRLNPFRLFARRPREFGLLSGVVGVIALFSVLQILSTVSLSNILHETRQSVLENSQLHQQQVVMEKARTSLLMTSDLLNRAGVYFMQDKETGSVGSWNSLVDEADASLKVSRQNFAAWQQLHPAGSESLANSYQLFFGGLKEQLEGMQKKASIDAFFEVPIQAFQSDFNEQYARYQAEGEKQTVQASHTLLHSLSQAQTLFIIALGILLGVAIAVWLGVARWVIRPLRSLIEHLHILAAGDLSRLPAERKLVNREVKQLHGSVLEMQQGIQQLVLEVRESSAILLSNIGQLAEGNTELSNHSSRQEQELEKVTLHITELESRVQENSQYAIQANQRADEAREMVAGGDQMMHTVNMSMQDIVTRSSEMRGIVAMIDNVAFQTNILALNAAIEAAHAGNQGRGFAVVAREVGLLAKQSSQSTRNIQSLINNSLQGIEQGSEAVSELEAQLKKVIALVTRLSGLLNEISSASVDQGASVHHVTTRITTLNQAERTVPVQLNNELLEEILDQVRPLLGKGKVADYIPALEEVSGNKLGIAICTVDGEFFSAGDAAERFSIQSISKVLSLTLAMGRYDEDEIWQRVGKEPSGQPFNSLLQLELEQGKPRNPFINAGALVVCDMLQTRLSAPKQRMLEVVRALSGADDLVYNTRVARSEFEHSARNAAIAWLMKSFGNFENDVIPVLQTYFHYCALEMSCLELAKTFLFLARQGRALHIDEPVISAQHARQINALMITSGMYDGAGEFAYRVGLPGKSGVGGGIIANVPNEMSIAVWCPELDASGNSLAGTAALEILSQRIGRSIF</sequence>
<dbReference type="Gene3D" id="1.20.120.30">
    <property type="entry name" value="Aspartate receptor, ligand-binding domain"/>
    <property type="match status" value="1"/>
</dbReference>
<dbReference type="FunFam" id="3.40.710.10:FF:000005">
    <property type="entry name" value="Glutaminase"/>
    <property type="match status" value="1"/>
</dbReference>
<evidence type="ECO:0000256" key="4">
    <source>
        <dbReference type="ARBA" id="ARBA00012918"/>
    </source>
</evidence>
<feature type="transmembrane region" description="Helical" evidence="16">
    <location>
        <begin position="207"/>
        <end position="231"/>
    </location>
</feature>
<evidence type="ECO:0000256" key="10">
    <source>
        <dbReference type="ARBA" id="ARBA00022801"/>
    </source>
</evidence>
<dbReference type="CDD" id="cd19407">
    <property type="entry name" value="Tar_Tsr_sensor"/>
    <property type="match status" value="1"/>
</dbReference>
<evidence type="ECO:0000256" key="16">
    <source>
        <dbReference type="SAM" id="Phobius"/>
    </source>
</evidence>
<feature type="domain" description="Methyl-accepting transducer" evidence="17">
    <location>
        <begin position="287"/>
        <end position="511"/>
    </location>
</feature>
<keyword evidence="10" id="KW-0378">Hydrolase</keyword>
<dbReference type="InterPro" id="IPR015868">
    <property type="entry name" value="Glutaminase"/>
</dbReference>
<evidence type="ECO:0000313" key="19">
    <source>
        <dbReference type="EMBL" id="KGQ13395.1"/>
    </source>
</evidence>
<gene>
    <name evidence="19" type="ORF">BBAD15_g931</name>
</gene>
<dbReference type="GO" id="GO:0007165">
    <property type="term" value="P:signal transduction"/>
    <property type="evidence" value="ECO:0007669"/>
    <property type="project" value="UniProtKB-KW"/>
</dbReference>
<evidence type="ECO:0000256" key="11">
    <source>
        <dbReference type="ARBA" id="ARBA00022989"/>
    </source>
</evidence>
<dbReference type="InterPro" id="IPR004090">
    <property type="entry name" value="Chemotax_Me-accpt_rcpt"/>
</dbReference>
<comment type="subcellular location">
    <subcellularLocation>
        <location evidence="1">Cell inner membrane</location>
        <topology evidence="1">Multi-pass membrane protein</topology>
    </subcellularLocation>
</comment>
<protein>
    <recommendedName>
        <fullName evidence="4">glutaminase</fullName>
        <ecNumber evidence="4">3.5.1.2</ecNumber>
    </recommendedName>
</protein>
<dbReference type="GO" id="GO:0005886">
    <property type="term" value="C:plasma membrane"/>
    <property type="evidence" value="ECO:0007669"/>
    <property type="project" value="UniProtKB-SubCell"/>
</dbReference>
<dbReference type="SUPFAM" id="SSF58104">
    <property type="entry name" value="Methyl-accepting chemotaxis protein (MCP) signaling domain"/>
    <property type="match status" value="1"/>
</dbReference>
<evidence type="ECO:0000256" key="2">
    <source>
        <dbReference type="ARBA" id="ARBA00011076"/>
    </source>
</evidence>
<dbReference type="Gene3D" id="3.40.710.10">
    <property type="entry name" value="DD-peptidase/beta-lactamase superfamily"/>
    <property type="match status" value="1"/>
</dbReference>
<comment type="similarity">
    <text evidence="2">Belongs to the glutaminase family.</text>
</comment>
<dbReference type="PRINTS" id="PR00260">
    <property type="entry name" value="CHEMTRNSDUCR"/>
</dbReference>
<feature type="transmembrane region" description="Helical" evidence="16">
    <location>
        <begin position="23"/>
        <end position="42"/>
    </location>
</feature>
<evidence type="ECO:0000256" key="5">
    <source>
        <dbReference type="ARBA" id="ARBA00022475"/>
    </source>
</evidence>
<keyword evidence="8" id="KW-0997">Cell inner membrane</keyword>
<evidence type="ECO:0000256" key="14">
    <source>
        <dbReference type="ARBA" id="ARBA00049534"/>
    </source>
</evidence>
<evidence type="ECO:0000256" key="6">
    <source>
        <dbReference type="ARBA" id="ARBA00022481"/>
    </source>
</evidence>
<dbReference type="InterPro" id="IPR035440">
    <property type="entry name" value="4HB_MCP_dom_sf"/>
</dbReference>
<evidence type="ECO:0000259" key="18">
    <source>
        <dbReference type="PROSITE" id="PS50885"/>
    </source>
</evidence>
<keyword evidence="7" id="KW-0145">Chemotaxis</keyword>
<dbReference type="NCBIfam" id="NF002132">
    <property type="entry name" value="PRK00971.1-1"/>
    <property type="match status" value="1"/>
</dbReference>
<evidence type="ECO:0000256" key="3">
    <source>
        <dbReference type="ARBA" id="ARBA00011881"/>
    </source>
</evidence>
<evidence type="ECO:0000256" key="1">
    <source>
        <dbReference type="ARBA" id="ARBA00004429"/>
    </source>
</evidence>
<comment type="similarity">
    <text evidence="13">Belongs to the methyl-accepting chemotaxis (MCP) protein family.</text>
</comment>
<dbReference type="PROSITE" id="PS50885">
    <property type="entry name" value="HAMP"/>
    <property type="match status" value="1"/>
</dbReference>
<dbReference type="Pfam" id="PF02203">
    <property type="entry name" value="TarH"/>
    <property type="match status" value="1"/>
</dbReference>
<name>A0A0A2W4M6_BEABA</name>
<dbReference type="PROSITE" id="PS50111">
    <property type="entry name" value="CHEMOTAXIS_TRANSDUC_2"/>
    <property type="match status" value="1"/>
</dbReference>
<dbReference type="EMBL" id="ANFO01000044">
    <property type="protein sequence ID" value="KGQ13395.1"/>
    <property type="molecule type" value="Genomic_DNA"/>
</dbReference>
<dbReference type="GO" id="GO:0004359">
    <property type="term" value="F:glutaminase activity"/>
    <property type="evidence" value="ECO:0007669"/>
    <property type="project" value="UniProtKB-EC"/>
</dbReference>
<dbReference type="HAMAP" id="MF_00313">
    <property type="entry name" value="Glutaminase"/>
    <property type="match status" value="1"/>
</dbReference>
<dbReference type="HOGENOM" id="CLU_348823_0_0_1"/>
<reference evidence="19 20" key="1">
    <citation type="submission" date="2012-10" db="EMBL/GenBank/DDBJ databases">
        <title>Genome sequencing and analysis of entomopathogenic fungi Beauveria bassiana D1-5.</title>
        <authorList>
            <person name="Li Q."/>
            <person name="Wang L."/>
            <person name="Zhang Z."/>
            <person name="Wang Q."/>
            <person name="Ren J."/>
            <person name="Wang M."/>
            <person name="Xu W."/>
            <person name="Wang J."/>
            <person name="Lu Y."/>
            <person name="Du Q."/>
            <person name="Sun Z."/>
        </authorList>
    </citation>
    <scope>NUCLEOTIDE SEQUENCE [LARGE SCALE GENOMIC DNA]</scope>
    <source>
        <strain evidence="19 20">D1-5</strain>
    </source>
</reference>
<accession>A0A0A2W4M6</accession>
<dbReference type="InterPro" id="IPR003122">
    <property type="entry name" value="Tar_rcpt_lig-bd"/>
</dbReference>
<dbReference type="STRING" id="1245745.A0A0A2W4M6"/>
<dbReference type="InterPro" id="IPR003660">
    <property type="entry name" value="HAMP_dom"/>
</dbReference>
<dbReference type="Gene3D" id="6.10.340.10">
    <property type="match status" value="1"/>
</dbReference>
<keyword evidence="9 16" id="KW-0812">Transmembrane</keyword>
<evidence type="ECO:0000259" key="17">
    <source>
        <dbReference type="PROSITE" id="PS50111"/>
    </source>
</evidence>
<dbReference type="InterPro" id="IPR004089">
    <property type="entry name" value="MCPsignal_dom"/>
</dbReference>